<dbReference type="Proteomes" id="UP001233999">
    <property type="component" value="Unassembled WGS sequence"/>
</dbReference>
<evidence type="ECO:0000313" key="1">
    <source>
        <dbReference type="EMBL" id="KAJ9587441.1"/>
    </source>
</evidence>
<protein>
    <submittedName>
        <fullName evidence="1">Uncharacterized protein</fullName>
    </submittedName>
</protein>
<feature type="non-terminal residue" evidence="1">
    <location>
        <position position="1"/>
    </location>
</feature>
<comment type="caution">
    <text evidence="1">The sequence shown here is derived from an EMBL/GenBank/DDBJ whole genome shotgun (WGS) entry which is preliminary data.</text>
</comment>
<feature type="non-terminal residue" evidence="1">
    <location>
        <position position="68"/>
    </location>
</feature>
<evidence type="ECO:0000313" key="2">
    <source>
        <dbReference type="Proteomes" id="UP001233999"/>
    </source>
</evidence>
<reference evidence="1" key="1">
    <citation type="journal article" date="2023" name="IScience">
        <title>Live-bearing cockroach genome reveals convergent evolutionary mechanisms linked to viviparity in insects and beyond.</title>
        <authorList>
            <person name="Fouks B."/>
            <person name="Harrison M.C."/>
            <person name="Mikhailova A.A."/>
            <person name="Marchal E."/>
            <person name="English S."/>
            <person name="Carruthers M."/>
            <person name="Jennings E.C."/>
            <person name="Chiamaka E.L."/>
            <person name="Frigard R.A."/>
            <person name="Pippel M."/>
            <person name="Attardo G.M."/>
            <person name="Benoit J.B."/>
            <person name="Bornberg-Bauer E."/>
            <person name="Tobe S.S."/>
        </authorList>
    </citation>
    <scope>NUCLEOTIDE SEQUENCE</scope>
    <source>
        <tissue evidence="1">Testes</tissue>
    </source>
</reference>
<keyword evidence="2" id="KW-1185">Reference proteome</keyword>
<dbReference type="EMBL" id="JASPKZ010006435">
    <property type="protein sequence ID" value="KAJ9587441.1"/>
    <property type="molecule type" value="Genomic_DNA"/>
</dbReference>
<reference evidence="1" key="2">
    <citation type="submission" date="2023-05" db="EMBL/GenBank/DDBJ databases">
        <authorList>
            <person name="Fouks B."/>
        </authorList>
    </citation>
    <scope>NUCLEOTIDE SEQUENCE</scope>
    <source>
        <strain evidence="1">Stay&amp;Tobe</strain>
        <tissue evidence="1">Testes</tissue>
    </source>
</reference>
<gene>
    <name evidence="1" type="ORF">L9F63_019035</name>
</gene>
<proteinExistence type="predicted"/>
<name>A0AAD8EET3_DIPPU</name>
<dbReference type="AlphaFoldDB" id="A0AAD8EET3"/>
<accession>A0AAD8EET3</accession>
<sequence>FDDLLPASEYSVDIYGETVKQGELAHTSVRTNIPVPKLGTYLQFNKYGLTDTSFQIILPAADEFITKQ</sequence>
<organism evidence="1 2">
    <name type="scientific">Diploptera punctata</name>
    <name type="common">Pacific beetle cockroach</name>
    <dbReference type="NCBI Taxonomy" id="6984"/>
    <lineage>
        <taxon>Eukaryota</taxon>
        <taxon>Metazoa</taxon>
        <taxon>Ecdysozoa</taxon>
        <taxon>Arthropoda</taxon>
        <taxon>Hexapoda</taxon>
        <taxon>Insecta</taxon>
        <taxon>Pterygota</taxon>
        <taxon>Neoptera</taxon>
        <taxon>Polyneoptera</taxon>
        <taxon>Dictyoptera</taxon>
        <taxon>Blattodea</taxon>
        <taxon>Blaberoidea</taxon>
        <taxon>Blaberidae</taxon>
        <taxon>Diplopterinae</taxon>
        <taxon>Diploptera</taxon>
    </lineage>
</organism>